<dbReference type="GO" id="GO:0009401">
    <property type="term" value="P:phosphoenolpyruvate-dependent sugar phosphotransferase system"/>
    <property type="evidence" value="ECO:0007669"/>
    <property type="project" value="UniProtKB-KW"/>
</dbReference>
<evidence type="ECO:0000256" key="2">
    <source>
        <dbReference type="ARBA" id="ARBA00022553"/>
    </source>
</evidence>
<dbReference type="PROSITE" id="PS51100">
    <property type="entry name" value="PTS_EIIB_TYPE_3"/>
    <property type="match status" value="1"/>
</dbReference>
<keyword evidence="2" id="KW-0597">Phosphoprotein</keyword>
<keyword evidence="3" id="KW-0762">Sugar transport</keyword>
<feature type="domain" description="PTS EIIB type-3" evidence="8">
    <location>
        <begin position="18"/>
        <end position="123"/>
    </location>
</feature>
<keyword evidence="1" id="KW-0813">Transport</keyword>
<evidence type="ECO:0000256" key="5">
    <source>
        <dbReference type="ARBA" id="ARBA00022683"/>
    </source>
</evidence>
<dbReference type="Gene3D" id="3.40.50.2300">
    <property type="match status" value="1"/>
</dbReference>
<dbReference type="Proteomes" id="UP000256486">
    <property type="component" value="Unassembled WGS sequence"/>
</dbReference>
<organism evidence="9 10">
    <name type="scientific">Subtercola boreus</name>
    <dbReference type="NCBI Taxonomy" id="120213"/>
    <lineage>
        <taxon>Bacteria</taxon>
        <taxon>Bacillati</taxon>
        <taxon>Actinomycetota</taxon>
        <taxon>Actinomycetes</taxon>
        <taxon>Micrococcales</taxon>
        <taxon>Microbacteriaceae</taxon>
        <taxon>Subtercola</taxon>
    </lineage>
</organism>
<keyword evidence="10" id="KW-1185">Reference proteome</keyword>
<dbReference type="AlphaFoldDB" id="A0A3E0VK18"/>
<protein>
    <recommendedName>
        <fullName evidence="8">PTS EIIB type-3 domain-containing protein</fullName>
    </recommendedName>
</protein>
<gene>
    <name evidence="9" type="ORF">B7R54_13280</name>
</gene>
<proteinExistence type="predicted"/>
<dbReference type="GO" id="GO:0016301">
    <property type="term" value="F:kinase activity"/>
    <property type="evidence" value="ECO:0007669"/>
    <property type="project" value="UniProtKB-KW"/>
</dbReference>
<keyword evidence="4" id="KW-0808">Transferase</keyword>
<evidence type="ECO:0000256" key="4">
    <source>
        <dbReference type="ARBA" id="ARBA00022679"/>
    </source>
</evidence>
<dbReference type="InterPro" id="IPR003501">
    <property type="entry name" value="PTS_EIIB_2/3"/>
</dbReference>
<dbReference type="InterPro" id="IPR036095">
    <property type="entry name" value="PTS_EIIB-like_sf"/>
</dbReference>
<feature type="modified residue" description="Phosphocysteine; by EIIA" evidence="7">
    <location>
        <position position="25"/>
    </location>
</feature>
<keyword evidence="6" id="KW-0418">Kinase</keyword>
<evidence type="ECO:0000259" key="8">
    <source>
        <dbReference type="PROSITE" id="PS51100"/>
    </source>
</evidence>
<reference evidence="9 10" key="1">
    <citation type="submission" date="2017-04" db="EMBL/GenBank/DDBJ databases">
        <title>Comparative genome analysis of Subtercola boreus.</title>
        <authorList>
            <person name="Cho Y.-J."/>
            <person name="Cho A."/>
            <person name="Kim O.-S."/>
            <person name="Lee J.-I."/>
        </authorList>
    </citation>
    <scope>NUCLEOTIDE SEQUENCE [LARGE SCALE GENOMIC DNA]</scope>
    <source>
        <strain evidence="9 10">K300</strain>
    </source>
</reference>
<dbReference type="SUPFAM" id="SSF52794">
    <property type="entry name" value="PTS system IIB component-like"/>
    <property type="match status" value="1"/>
</dbReference>
<keyword evidence="5" id="KW-0598">Phosphotransferase system</keyword>
<evidence type="ECO:0000313" key="10">
    <source>
        <dbReference type="Proteomes" id="UP000256486"/>
    </source>
</evidence>
<dbReference type="EMBL" id="NBWZ01000001">
    <property type="protein sequence ID" value="RFA10071.1"/>
    <property type="molecule type" value="Genomic_DNA"/>
</dbReference>
<name>A0A3E0VK18_9MICO</name>
<evidence type="ECO:0000256" key="6">
    <source>
        <dbReference type="ARBA" id="ARBA00022777"/>
    </source>
</evidence>
<dbReference type="PANTHER" id="PTHR34581">
    <property type="entry name" value="PTS SYSTEM N,N'-DIACETYLCHITOBIOSE-SPECIFIC EIIB COMPONENT"/>
    <property type="match status" value="1"/>
</dbReference>
<dbReference type="InterPro" id="IPR051819">
    <property type="entry name" value="PTS_sugar-specific_EIIB"/>
</dbReference>
<dbReference type="Pfam" id="PF02302">
    <property type="entry name" value="PTS_IIB"/>
    <property type="match status" value="1"/>
</dbReference>
<comment type="caution">
    <text evidence="9">The sequence shown here is derived from an EMBL/GenBank/DDBJ whole genome shotgun (WGS) entry which is preliminary data.</text>
</comment>
<evidence type="ECO:0000256" key="3">
    <source>
        <dbReference type="ARBA" id="ARBA00022597"/>
    </source>
</evidence>
<dbReference type="GO" id="GO:0008982">
    <property type="term" value="F:protein-N(PI)-phosphohistidine-sugar phosphotransferase activity"/>
    <property type="evidence" value="ECO:0007669"/>
    <property type="project" value="InterPro"/>
</dbReference>
<evidence type="ECO:0000256" key="1">
    <source>
        <dbReference type="ARBA" id="ARBA00022448"/>
    </source>
</evidence>
<evidence type="ECO:0000256" key="7">
    <source>
        <dbReference type="PROSITE-ProRule" id="PRU00423"/>
    </source>
</evidence>
<accession>A0A3E0VK18</accession>
<dbReference type="PANTHER" id="PTHR34581:SF2">
    <property type="entry name" value="PTS SYSTEM N,N'-DIACETYLCHITOBIOSE-SPECIFIC EIIB COMPONENT"/>
    <property type="match status" value="1"/>
</dbReference>
<sequence>MPACSKWPARSRKEARTVKHILVVCGAGASSTFLAHRMRQAAKARGFETTVKAVSQAAIDSRMPGVDVLLVGPHLAAELSVLTGIAAGYNAPAALLPDTVFGAGGEDVALDIALEALRASDHPTSTLATTTAPTTTENIS</sequence>
<dbReference type="OrthoDB" id="9808134at2"/>
<evidence type="ECO:0000313" key="9">
    <source>
        <dbReference type="EMBL" id="RFA10071.1"/>
    </source>
</evidence>
<dbReference type="InterPro" id="IPR013012">
    <property type="entry name" value="PTS_EIIB_3"/>
</dbReference>